<evidence type="ECO:0000259" key="2">
    <source>
        <dbReference type="Pfam" id="PF07859"/>
    </source>
</evidence>
<dbReference type="EMBL" id="JASZZN010000029">
    <property type="protein sequence ID" value="MDM4018974.1"/>
    <property type="molecule type" value="Genomic_DNA"/>
</dbReference>
<dbReference type="PANTHER" id="PTHR12277">
    <property type="entry name" value="ALPHA/BETA HYDROLASE DOMAIN-CONTAINING PROTEIN"/>
    <property type="match status" value="1"/>
</dbReference>
<keyword evidence="1" id="KW-0472">Membrane</keyword>
<keyword evidence="1" id="KW-0812">Transmembrane</keyword>
<dbReference type="InterPro" id="IPR013094">
    <property type="entry name" value="AB_hydrolase_3"/>
</dbReference>
<dbReference type="GO" id="GO:0016787">
    <property type="term" value="F:hydrolase activity"/>
    <property type="evidence" value="ECO:0007669"/>
    <property type="project" value="UniProtKB-KW"/>
</dbReference>
<comment type="caution">
    <text evidence="3">The sequence shown here is derived from an EMBL/GenBank/DDBJ whole genome shotgun (WGS) entry which is preliminary data.</text>
</comment>
<dbReference type="Proteomes" id="UP001239462">
    <property type="component" value="Unassembled WGS sequence"/>
</dbReference>
<feature type="transmembrane region" description="Helical" evidence="1">
    <location>
        <begin position="12"/>
        <end position="33"/>
    </location>
</feature>
<evidence type="ECO:0000313" key="3">
    <source>
        <dbReference type="EMBL" id="MDM4018974.1"/>
    </source>
</evidence>
<sequence>MTKGRPKWKRRLIVIARGLFAGYVVILFSMVLLETRLLFPAAYREATPAAESLPTAWSYSAADGTTIVGQLIERPDAERTVLFFHGNGTYASRQIPWLEQLSVAWNANVVAAEYRSFVDDSITPSEANLVSDAISAFDATCDHFQIEPEQLIVFGRSLGGGCAAAVAQRRTLEKLVLDRTFDSAASVAASRYPFIPVRLLMRNSFDSAKRLREFQGTVIQIHGPIDRVVPYRHGRQLHEQLQSDDKHFITVDGLGHLDAMPDATLAETRGYLTLNEAALTTE</sequence>
<name>A0ABT7PR38_9BACT</name>
<organism evidence="3 4">
    <name type="scientific">Roseiconus lacunae</name>
    <dbReference type="NCBI Taxonomy" id="2605694"/>
    <lineage>
        <taxon>Bacteria</taxon>
        <taxon>Pseudomonadati</taxon>
        <taxon>Planctomycetota</taxon>
        <taxon>Planctomycetia</taxon>
        <taxon>Pirellulales</taxon>
        <taxon>Pirellulaceae</taxon>
        <taxon>Roseiconus</taxon>
    </lineage>
</organism>
<dbReference type="SUPFAM" id="SSF53474">
    <property type="entry name" value="alpha/beta-Hydrolases"/>
    <property type="match status" value="1"/>
</dbReference>
<dbReference type="RefSeq" id="WP_149499640.1">
    <property type="nucleotide sequence ID" value="NZ_CP141221.1"/>
</dbReference>
<dbReference type="PANTHER" id="PTHR12277:SF79">
    <property type="entry name" value="XAA-PRO DIPEPTIDYL-PEPTIDASE-RELATED"/>
    <property type="match status" value="1"/>
</dbReference>
<proteinExistence type="predicted"/>
<keyword evidence="1" id="KW-1133">Transmembrane helix</keyword>
<protein>
    <submittedName>
        <fullName evidence="3">Alpha/beta hydrolase</fullName>
    </submittedName>
</protein>
<dbReference type="Pfam" id="PF07859">
    <property type="entry name" value="Abhydrolase_3"/>
    <property type="match status" value="1"/>
</dbReference>
<dbReference type="Gene3D" id="3.40.50.1820">
    <property type="entry name" value="alpha/beta hydrolase"/>
    <property type="match status" value="1"/>
</dbReference>
<evidence type="ECO:0000313" key="4">
    <source>
        <dbReference type="Proteomes" id="UP001239462"/>
    </source>
</evidence>
<feature type="domain" description="Alpha/beta hydrolase fold-3" evidence="2">
    <location>
        <begin position="81"/>
        <end position="172"/>
    </location>
</feature>
<reference evidence="3 4" key="1">
    <citation type="submission" date="2023-06" db="EMBL/GenBank/DDBJ databases">
        <title>Roseiconus lacunae JC819 isolated from Gulf of Mannar region, Tamil Nadu.</title>
        <authorList>
            <person name="Pk S."/>
            <person name="Ch S."/>
            <person name="Ch V.R."/>
        </authorList>
    </citation>
    <scope>NUCLEOTIDE SEQUENCE [LARGE SCALE GENOMIC DNA]</scope>
    <source>
        <strain evidence="3 4">JC819</strain>
    </source>
</reference>
<gene>
    <name evidence="3" type="ORF">QTN89_26210</name>
</gene>
<evidence type="ECO:0000256" key="1">
    <source>
        <dbReference type="SAM" id="Phobius"/>
    </source>
</evidence>
<dbReference type="InterPro" id="IPR029058">
    <property type="entry name" value="AB_hydrolase_fold"/>
</dbReference>
<keyword evidence="4" id="KW-1185">Reference proteome</keyword>
<keyword evidence="3" id="KW-0378">Hydrolase</keyword>
<accession>A0ABT7PR38</accession>